<dbReference type="VEuPathDB" id="MicrosporidiaDB:THOM_1810"/>
<sequence>VTDIFIRNPFLYSISFDRKLKVWNLKDERCVFKVTLDVVPLKIYIETDDFDCSSTAELNQNEINSGKDLHHIAADKDDDTVRHTKKQRIGDTYGSHKRKKTQMSNHKEICWSKNINRIIIGTSKGLSVFDCKFEELKSILIGFVLDIQSNAQFYFVLASSRKLYILEKTSFEICDEYCDVDCFSIFGTNSIWGMLNKYQFMIWY</sequence>
<gene>
    <name evidence="1" type="ORF">THOM_1810</name>
</gene>
<dbReference type="SUPFAM" id="SSF50978">
    <property type="entry name" value="WD40 repeat-like"/>
    <property type="match status" value="1"/>
</dbReference>
<keyword evidence="2" id="KW-1185">Reference proteome</keyword>
<dbReference type="InParanoid" id="L7JWZ4"/>
<reference evidence="1 2" key="1">
    <citation type="journal article" date="2012" name="PLoS Pathog.">
        <title>The genome of the obligate intracellular parasite Trachipleistophora hominis: new insights into microsporidian genome dynamics and reductive evolution.</title>
        <authorList>
            <person name="Heinz E."/>
            <person name="Williams T.A."/>
            <person name="Nakjang S."/>
            <person name="Noel C.J."/>
            <person name="Swan D.C."/>
            <person name="Goldberg A.V."/>
            <person name="Harris S.R."/>
            <person name="Weinmaier T."/>
            <person name="Markert S."/>
            <person name="Becher D."/>
            <person name="Bernhardt J."/>
            <person name="Dagan T."/>
            <person name="Hacker C."/>
            <person name="Lucocq J.M."/>
            <person name="Schweder T."/>
            <person name="Rattei T."/>
            <person name="Hall N."/>
            <person name="Hirt R.P."/>
            <person name="Embley T.M."/>
        </authorList>
    </citation>
    <scope>NUCLEOTIDE SEQUENCE [LARGE SCALE GENOMIC DNA]</scope>
</reference>
<dbReference type="EMBL" id="JH993979">
    <property type="protein sequence ID" value="ELQ75247.1"/>
    <property type="molecule type" value="Genomic_DNA"/>
</dbReference>
<accession>L7JWZ4</accession>
<protein>
    <submittedName>
        <fullName evidence="1">Uncharacterized protein</fullName>
    </submittedName>
</protein>
<proteinExistence type="predicted"/>
<dbReference type="InterPro" id="IPR036322">
    <property type="entry name" value="WD40_repeat_dom_sf"/>
</dbReference>
<name>L7JWZ4_TRAHO</name>
<dbReference type="AlphaFoldDB" id="L7JWZ4"/>
<feature type="non-terminal residue" evidence="1">
    <location>
        <position position="1"/>
    </location>
</feature>
<organism evidence="1 2">
    <name type="scientific">Trachipleistophora hominis</name>
    <name type="common">Microsporidian parasite</name>
    <dbReference type="NCBI Taxonomy" id="72359"/>
    <lineage>
        <taxon>Eukaryota</taxon>
        <taxon>Fungi</taxon>
        <taxon>Fungi incertae sedis</taxon>
        <taxon>Microsporidia</taxon>
        <taxon>Pleistophoridae</taxon>
        <taxon>Trachipleistophora</taxon>
    </lineage>
</organism>
<evidence type="ECO:0000313" key="1">
    <source>
        <dbReference type="EMBL" id="ELQ75247.1"/>
    </source>
</evidence>
<dbReference type="Proteomes" id="UP000011185">
    <property type="component" value="Unassembled WGS sequence"/>
</dbReference>
<dbReference type="OrthoDB" id="674604at2759"/>
<dbReference type="HOGENOM" id="CLU_1346102_0_0_1"/>
<evidence type="ECO:0000313" key="2">
    <source>
        <dbReference type="Proteomes" id="UP000011185"/>
    </source>
</evidence>